<keyword evidence="4" id="KW-1185">Reference proteome</keyword>
<evidence type="ECO:0000256" key="1">
    <source>
        <dbReference type="SAM" id="MobiDB-lite"/>
    </source>
</evidence>
<feature type="domain" description="PB1-like" evidence="2">
    <location>
        <begin position="6"/>
        <end position="109"/>
    </location>
</feature>
<comment type="caution">
    <text evidence="3">The sequence shown here is derived from an EMBL/GenBank/DDBJ whole genome shotgun (WGS) entry which is preliminary data.</text>
</comment>
<accession>A0ABU6QR71</accession>
<name>A0ABU6QR71_9FABA</name>
<organism evidence="3 4">
    <name type="scientific">Stylosanthes scabra</name>
    <dbReference type="NCBI Taxonomy" id="79078"/>
    <lineage>
        <taxon>Eukaryota</taxon>
        <taxon>Viridiplantae</taxon>
        <taxon>Streptophyta</taxon>
        <taxon>Embryophyta</taxon>
        <taxon>Tracheophyta</taxon>
        <taxon>Spermatophyta</taxon>
        <taxon>Magnoliopsida</taxon>
        <taxon>eudicotyledons</taxon>
        <taxon>Gunneridae</taxon>
        <taxon>Pentapetalae</taxon>
        <taxon>rosids</taxon>
        <taxon>fabids</taxon>
        <taxon>Fabales</taxon>
        <taxon>Fabaceae</taxon>
        <taxon>Papilionoideae</taxon>
        <taxon>50 kb inversion clade</taxon>
        <taxon>dalbergioids sensu lato</taxon>
        <taxon>Dalbergieae</taxon>
        <taxon>Pterocarpus clade</taxon>
        <taxon>Stylosanthes</taxon>
    </lineage>
</organism>
<reference evidence="3 4" key="1">
    <citation type="journal article" date="2023" name="Plants (Basel)">
        <title>Bridging the Gap: Combining Genomics and Transcriptomics Approaches to Understand Stylosanthes scabra, an Orphan Legume from the Brazilian Caatinga.</title>
        <authorList>
            <person name="Ferreira-Neto J.R.C."/>
            <person name="da Silva M.D."/>
            <person name="Binneck E."/>
            <person name="de Melo N.F."/>
            <person name="da Silva R.H."/>
            <person name="de Melo A.L.T.M."/>
            <person name="Pandolfi V."/>
            <person name="Bustamante F.O."/>
            <person name="Brasileiro-Vidal A.C."/>
            <person name="Benko-Iseppon A.M."/>
        </authorList>
    </citation>
    <scope>NUCLEOTIDE SEQUENCE [LARGE SCALE GENOMIC DNA]</scope>
    <source>
        <tissue evidence="3">Leaves</tissue>
    </source>
</reference>
<evidence type="ECO:0000259" key="2">
    <source>
        <dbReference type="Pfam" id="PF26130"/>
    </source>
</evidence>
<dbReference type="Pfam" id="PF26130">
    <property type="entry name" value="PB1-like"/>
    <property type="match status" value="1"/>
</dbReference>
<feature type="compositionally biased region" description="Acidic residues" evidence="1">
    <location>
        <begin position="161"/>
        <end position="172"/>
    </location>
</feature>
<proteinExistence type="predicted"/>
<dbReference type="InterPro" id="IPR058594">
    <property type="entry name" value="PB1-like_dom_pln"/>
</dbReference>
<gene>
    <name evidence="3" type="ORF">PIB30_080742</name>
</gene>
<feature type="region of interest" description="Disordered" evidence="1">
    <location>
        <begin position="128"/>
        <end position="180"/>
    </location>
</feature>
<evidence type="ECO:0000313" key="3">
    <source>
        <dbReference type="EMBL" id="MED6114490.1"/>
    </source>
</evidence>
<feature type="compositionally biased region" description="Low complexity" evidence="1">
    <location>
        <begin position="130"/>
        <end position="141"/>
    </location>
</feature>
<evidence type="ECO:0000313" key="4">
    <source>
        <dbReference type="Proteomes" id="UP001341840"/>
    </source>
</evidence>
<protein>
    <recommendedName>
        <fullName evidence="2">PB1-like domain-containing protein</fullName>
    </recommendedName>
</protein>
<dbReference type="EMBL" id="JASCZI010001185">
    <property type="protein sequence ID" value="MED6114490.1"/>
    <property type="molecule type" value="Genomic_DNA"/>
</dbReference>
<sequence>MATMWVVPVFHYGGKLVRDASGELVYAAGYVEKFEEMDVDHVNYEDLVKLYKSLGFRGFKRLFWRDFNVVNLEIGLRWLARDDGTIRELCDNARAWIAITNEFHIYVEHNIDVPQFAPMHAVVNEEPISLDKSNSSSSSDDGGYESVEDEAYKPPPPGYEGDTDSDASDSEGEPSSKTDN</sequence>
<dbReference type="Proteomes" id="UP001341840">
    <property type="component" value="Unassembled WGS sequence"/>
</dbReference>